<reference evidence="1" key="1">
    <citation type="submission" date="2021-02" db="EMBL/GenBank/DDBJ databases">
        <authorList>
            <person name="Bekaert M."/>
        </authorList>
    </citation>
    <scope>NUCLEOTIDE SEQUENCE</scope>
    <source>
        <strain evidence="1">IoA-00</strain>
    </source>
</reference>
<dbReference type="Proteomes" id="UP000675881">
    <property type="component" value="Chromosome 6"/>
</dbReference>
<accession>A0A7R8HAC1</accession>
<name>A0A7R8HAC1_LEPSM</name>
<sequence>MPSRMLSTMRIQGIAALKIENGSKRVLGKVRSQRELVILANEEYPESEERGLNTADELALIRANSVGITHLDYYDGPEILCALDLYERDFPETFCENITRNVCDEELVLRFKRFKENCTDNREYCSTKQRTQTFFAESVLCFKSRLTICPDGNRKVAVCTEIPQTVTITEKKQKCKRRRGRKIVEDFKTEKFCITYANGTWTCMDLKKEKESHRRKEACITSESDCKLDNNAEPICQKVPGIPRPIKLSETLCEECVDGRMRTEPVLVSKEICRVKNETFCVESIHKQSKWRKICTKTNGAELSQKDFYRIEIAPEHWITTEYLDVADAFREVQGEAERQYRKLILEEDKVESATPPSTTQDPVLQNFIVCANDHTKCKFT</sequence>
<protein>
    <submittedName>
        <fullName evidence="1">(salmon louse) hypothetical protein</fullName>
    </submittedName>
</protein>
<proteinExistence type="predicted"/>
<keyword evidence="2" id="KW-1185">Reference proteome</keyword>
<gene>
    <name evidence="1" type="ORF">LSAA_11531</name>
</gene>
<evidence type="ECO:0000313" key="1">
    <source>
        <dbReference type="EMBL" id="CAF2969553.1"/>
    </source>
</evidence>
<organism evidence="1 2">
    <name type="scientific">Lepeophtheirus salmonis</name>
    <name type="common">Salmon louse</name>
    <name type="synonym">Caligus salmonis</name>
    <dbReference type="NCBI Taxonomy" id="72036"/>
    <lineage>
        <taxon>Eukaryota</taxon>
        <taxon>Metazoa</taxon>
        <taxon>Ecdysozoa</taxon>
        <taxon>Arthropoda</taxon>
        <taxon>Crustacea</taxon>
        <taxon>Multicrustacea</taxon>
        <taxon>Hexanauplia</taxon>
        <taxon>Copepoda</taxon>
        <taxon>Siphonostomatoida</taxon>
        <taxon>Caligidae</taxon>
        <taxon>Lepeophtheirus</taxon>
    </lineage>
</organism>
<dbReference type="AlphaFoldDB" id="A0A7R8HAC1"/>
<dbReference type="EMBL" id="HG994585">
    <property type="protein sequence ID" value="CAF2969553.1"/>
    <property type="molecule type" value="Genomic_DNA"/>
</dbReference>
<evidence type="ECO:0000313" key="2">
    <source>
        <dbReference type="Proteomes" id="UP000675881"/>
    </source>
</evidence>